<keyword evidence="8" id="KW-0732">Signal</keyword>
<dbReference type="SUPFAM" id="SSF141523">
    <property type="entry name" value="L,D-transpeptidase catalytic domain-like"/>
    <property type="match status" value="1"/>
</dbReference>
<evidence type="ECO:0000256" key="8">
    <source>
        <dbReference type="SAM" id="SignalP"/>
    </source>
</evidence>
<evidence type="ECO:0000313" key="11">
    <source>
        <dbReference type="Proteomes" id="UP000231436"/>
    </source>
</evidence>
<keyword evidence="5 6" id="KW-0961">Cell wall biogenesis/degradation</keyword>
<feature type="region of interest" description="Disordered" evidence="7">
    <location>
        <begin position="122"/>
        <end position="143"/>
    </location>
</feature>
<sequence>MRTIALRTLILMITVLTGCFSSGMADQSDDSTELPQAIVEIGEVTFEAPSLPKGCFANVEEIPSSHIITADDPRLQSDRLIVVNKQDRRVMLFSDGKLRHDRPGESPDCWRTALGVDRYGNSSGTFDKSAEGDRRTPEGWFHTSDKPSSQYYGAIRVHYPGERHAKQALNKGRITETTYNKIARAEQHGTIPPQNTVLGGEILVHGGGSSADWTWGCIALNNHDLDELRGLLPMGMKTWILILP</sequence>
<evidence type="ECO:0000256" key="4">
    <source>
        <dbReference type="ARBA" id="ARBA00022984"/>
    </source>
</evidence>
<name>A0A2M8LII4_9BACT</name>
<dbReference type="InterPro" id="IPR005490">
    <property type="entry name" value="LD_TPept_cat_dom"/>
</dbReference>
<feature type="signal peptide" evidence="8">
    <location>
        <begin position="1"/>
        <end position="25"/>
    </location>
</feature>
<keyword evidence="4 6" id="KW-0573">Peptidoglycan synthesis</keyword>
<keyword evidence="3 6" id="KW-0133">Cell shape</keyword>
<keyword evidence="2" id="KW-0808">Transferase</keyword>
<organism evidence="10 11">
    <name type="scientific">Candidatus Uhrbacteria bacterium CG10_big_fil_rev_8_21_14_0_10_48_16</name>
    <dbReference type="NCBI Taxonomy" id="1975038"/>
    <lineage>
        <taxon>Bacteria</taxon>
        <taxon>Candidatus Uhriibacteriota</taxon>
    </lineage>
</organism>
<evidence type="ECO:0000256" key="3">
    <source>
        <dbReference type="ARBA" id="ARBA00022960"/>
    </source>
</evidence>
<dbReference type="InterPro" id="IPR038063">
    <property type="entry name" value="Transpep_catalytic_dom"/>
</dbReference>
<comment type="pathway">
    <text evidence="1 6">Cell wall biogenesis; peptidoglycan biosynthesis.</text>
</comment>
<feature type="active site" description="Proton donor/acceptor" evidence="6">
    <location>
        <position position="205"/>
    </location>
</feature>
<evidence type="ECO:0000256" key="7">
    <source>
        <dbReference type="SAM" id="MobiDB-lite"/>
    </source>
</evidence>
<dbReference type="Pfam" id="PF03734">
    <property type="entry name" value="YkuD"/>
    <property type="match status" value="1"/>
</dbReference>
<dbReference type="PROSITE" id="PS52029">
    <property type="entry name" value="LD_TPASE"/>
    <property type="match status" value="1"/>
</dbReference>
<proteinExistence type="predicted"/>
<evidence type="ECO:0000256" key="6">
    <source>
        <dbReference type="PROSITE-ProRule" id="PRU01373"/>
    </source>
</evidence>
<dbReference type="PANTHER" id="PTHR36699">
    <property type="entry name" value="LD-TRANSPEPTIDASE"/>
    <property type="match status" value="1"/>
</dbReference>
<comment type="caution">
    <text evidence="10">The sequence shown here is derived from an EMBL/GenBank/DDBJ whole genome shotgun (WGS) entry which is preliminary data.</text>
</comment>
<dbReference type="GO" id="GO:0071555">
    <property type="term" value="P:cell wall organization"/>
    <property type="evidence" value="ECO:0007669"/>
    <property type="project" value="UniProtKB-UniRule"/>
</dbReference>
<feature type="chain" id="PRO_5014721412" description="L,D-TPase catalytic domain-containing protein" evidence="8">
    <location>
        <begin position="26"/>
        <end position="244"/>
    </location>
</feature>
<evidence type="ECO:0000256" key="2">
    <source>
        <dbReference type="ARBA" id="ARBA00022679"/>
    </source>
</evidence>
<dbReference type="AlphaFoldDB" id="A0A2M8LII4"/>
<dbReference type="PANTHER" id="PTHR36699:SF1">
    <property type="entry name" value="L,D-TRANSPEPTIDASE YAFK-RELATED"/>
    <property type="match status" value="1"/>
</dbReference>
<dbReference type="CDD" id="cd16913">
    <property type="entry name" value="YkuD_like"/>
    <property type="match status" value="1"/>
</dbReference>
<gene>
    <name evidence="10" type="ORF">COV05_00360</name>
</gene>
<evidence type="ECO:0000259" key="9">
    <source>
        <dbReference type="PROSITE" id="PS52029"/>
    </source>
</evidence>
<reference evidence="11" key="1">
    <citation type="submission" date="2017-09" db="EMBL/GenBank/DDBJ databases">
        <title>Depth-based differentiation of microbial function through sediment-hosted aquifers and enrichment of novel symbionts in the deep terrestrial subsurface.</title>
        <authorList>
            <person name="Probst A.J."/>
            <person name="Ladd B."/>
            <person name="Jarett J.K."/>
            <person name="Geller-Mcgrath D.E."/>
            <person name="Sieber C.M.K."/>
            <person name="Emerson J.B."/>
            <person name="Anantharaman K."/>
            <person name="Thomas B.C."/>
            <person name="Malmstrom R."/>
            <person name="Stieglmeier M."/>
            <person name="Klingl A."/>
            <person name="Woyke T."/>
            <person name="Ryan C.M."/>
            <person name="Banfield J.F."/>
        </authorList>
    </citation>
    <scope>NUCLEOTIDE SEQUENCE [LARGE SCALE GENOMIC DNA]</scope>
</reference>
<dbReference type="EMBL" id="PFEU01000003">
    <property type="protein sequence ID" value="PJE77216.1"/>
    <property type="molecule type" value="Genomic_DNA"/>
</dbReference>
<dbReference type="UniPathway" id="UPA00219"/>
<dbReference type="GO" id="GO:0008360">
    <property type="term" value="P:regulation of cell shape"/>
    <property type="evidence" value="ECO:0007669"/>
    <property type="project" value="UniProtKB-UniRule"/>
</dbReference>
<dbReference type="GO" id="GO:0009252">
    <property type="term" value="P:peptidoglycan biosynthetic process"/>
    <property type="evidence" value="ECO:0007669"/>
    <property type="project" value="UniProtKB-UniPathway"/>
</dbReference>
<dbReference type="Gene3D" id="2.40.440.10">
    <property type="entry name" value="L,D-transpeptidase catalytic domain-like"/>
    <property type="match status" value="1"/>
</dbReference>
<accession>A0A2M8LII4</accession>
<protein>
    <recommendedName>
        <fullName evidence="9">L,D-TPase catalytic domain-containing protein</fullName>
    </recommendedName>
</protein>
<feature type="compositionally biased region" description="Basic and acidic residues" evidence="7">
    <location>
        <begin position="128"/>
        <end position="137"/>
    </location>
</feature>
<evidence type="ECO:0000256" key="5">
    <source>
        <dbReference type="ARBA" id="ARBA00023316"/>
    </source>
</evidence>
<feature type="domain" description="L,D-TPase catalytic" evidence="9">
    <location>
        <begin position="79"/>
        <end position="243"/>
    </location>
</feature>
<evidence type="ECO:0000313" key="10">
    <source>
        <dbReference type="EMBL" id="PJE77216.1"/>
    </source>
</evidence>
<evidence type="ECO:0000256" key="1">
    <source>
        <dbReference type="ARBA" id="ARBA00004752"/>
    </source>
</evidence>
<feature type="active site" description="Nucleophile" evidence="6">
    <location>
        <position position="217"/>
    </location>
</feature>
<dbReference type="Proteomes" id="UP000231436">
    <property type="component" value="Unassembled WGS sequence"/>
</dbReference>
<dbReference type="GO" id="GO:0016740">
    <property type="term" value="F:transferase activity"/>
    <property type="evidence" value="ECO:0007669"/>
    <property type="project" value="UniProtKB-KW"/>
</dbReference>
<dbReference type="PROSITE" id="PS51257">
    <property type="entry name" value="PROKAR_LIPOPROTEIN"/>
    <property type="match status" value="1"/>
</dbReference>